<dbReference type="PANTHER" id="PTHR23513:SF9">
    <property type="entry name" value="ENTEROBACTIN EXPORTER ENTS"/>
    <property type="match status" value="1"/>
</dbReference>
<comment type="caution">
    <text evidence="9">The sequence shown here is derived from an EMBL/GenBank/DDBJ whole genome shotgun (WGS) entry which is preliminary data.</text>
</comment>
<evidence type="ECO:0000256" key="1">
    <source>
        <dbReference type="ARBA" id="ARBA00004429"/>
    </source>
</evidence>
<dbReference type="RefSeq" id="WP_344897457.1">
    <property type="nucleotide sequence ID" value="NZ_BAAAWD010000010.1"/>
</dbReference>
<feature type="region of interest" description="Disordered" evidence="7">
    <location>
        <begin position="185"/>
        <end position="236"/>
    </location>
</feature>
<dbReference type="PANTHER" id="PTHR23513">
    <property type="entry name" value="INTEGRAL MEMBRANE EFFLUX PROTEIN-RELATED"/>
    <property type="match status" value="1"/>
</dbReference>
<keyword evidence="3" id="KW-1003">Cell membrane</keyword>
<comment type="subcellular location">
    <subcellularLocation>
        <location evidence="1">Cell inner membrane</location>
        <topology evidence="1">Multi-pass membrane protein</topology>
    </subcellularLocation>
</comment>
<evidence type="ECO:0000256" key="6">
    <source>
        <dbReference type="ARBA" id="ARBA00023136"/>
    </source>
</evidence>
<feature type="transmembrane region" description="Helical" evidence="8">
    <location>
        <begin position="292"/>
        <end position="313"/>
    </location>
</feature>
<feature type="transmembrane region" description="Helical" evidence="8">
    <location>
        <begin position="257"/>
        <end position="280"/>
    </location>
</feature>
<accession>A0ABP6KMY8</accession>
<evidence type="ECO:0000313" key="9">
    <source>
        <dbReference type="EMBL" id="GAA3013179.1"/>
    </source>
</evidence>
<keyword evidence="10" id="KW-1185">Reference proteome</keyword>
<reference evidence="10" key="1">
    <citation type="journal article" date="2019" name="Int. J. Syst. Evol. Microbiol.">
        <title>The Global Catalogue of Microorganisms (GCM) 10K type strain sequencing project: providing services to taxonomists for standard genome sequencing and annotation.</title>
        <authorList>
            <consortium name="The Broad Institute Genomics Platform"/>
            <consortium name="The Broad Institute Genome Sequencing Center for Infectious Disease"/>
            <person name="Wu L."/>
            <person name="Ma J."/>
        </authorList>
    </citation>
    <scope>NUCLEOTIDE SEQUENCE [LARGE SCALE GENOMIC DNA]</scope>
    <source>
        <strain evidence="10">JCM 3106</strain>
    </source>
</reference>
<dbReference type="InterPro" id="IPR011701">
    <property type="entry name" value="MFS"/>
</dbReference>
<feature type="transmembrane region" description="Helical" evidence="8">
    <location>
        <begin position="161"/>
        <end position="180"/>
    </location>
</feature>
<feature type="transmembrane region" description="Helical" evidence="8">
    <location>
        <begin position="69"/>
        <end position="87"/>
    </location>
</feature>
<sequence length="447" mass="45909">MRLYLLARTVSWIGSSITLVALPILLYQRTGSAALSGLLTALEAIPYLLFGLPAGALADRWDRRRTLTLTSWTSAALIASVPAASALEVLTTAHLFLVAGATATAFVFFDAAAFGALPALVGREGVARATSTLMTAGTLVTLIGPAVAGVLVAAVGAPAAMGADALSYAVAAVLLARLALPPTVRPGRAREEPRDPSGRTDGDPGDPSERAAKEPRDPSGRAAGDQRDPSGRVSGDLRGEIREGVRFIRSHRLIGSLTFLGVGNSLAEGAVIGLLVVVAVEQFGLPVQDARIGLLFAAAAVGAMAAGLAVPWLRRRVPTPVISLVALTAVGLLLLAWAFTGHFPLGLVVLALWQGANTLVSLNGIVERQEQTPDHLQGRVNTTARMIAWGGQPAGAALAGVLADLTSPRAALVTVAVTVLLTLTLPPARTLLGLARRTGVTRAGSGP</sequence>
<evidence type="ECO:0000256" key="5">
    <source>
        <dbReference type="ARBA" id="ARBA00022989"/>
    </source>
</evidence>
<name>A0ABP6KMY8_9ACTN</name>
<keyword evidence="2" id="KW-0813">Transport</keyword>
<protein>
    <submittedName>
        <fullName evidence="9">MFS transporter</fullName>
    </submittedName>
</protein>
<dbReference type="SUPFAM" id="SSF103473">
    <property type="entry name" value="MFS general substrate transporter"/>
    <property type="match status" value="1"/>
</dbReference>
<evidence type="ECO:0000256" key="2">
    <source>
        <dbReference type="ARBA" id="ARBA00022448"/>
    </source>
</evidence>
<proteinExistence type="predicted"/>
<feature type="transmembrane region" description="Helical" evidence="8">
    <location>
        <begin position="409"/>
        <end position="428"/>
    </location>
</feature>
<evidence type="ECO:0000256" key="8">
    <source>
        <dbReference type="SAM" id="Phobius"/>
    </source>
</evidence>
<feature type="transmembrane region" description="Helical" evidence="8">
    <location>
        <begin position="320"/>
        <end position="339"/>
    </location>
</feature>
<feature type="transmembrane region" description="Helical" evidence="8">
    <location>
        <begin position="5"/>
        <end position="27"/>
    </location>
</feature>
<feature type="compositionally biased region" description="Basic and acidic residues" evidence="7">
    <location>
        <begin position="188"/>
        <end position="236"/>
    </location>
</feature>
<dbReference type="Pfam" id="PF07690">
    <property type="entry name" value="MFS_1"/>
    <property type="match status" value="1"/>
</dbReference>
<keyword evidence="5 8" id="KW-1133">Transmembrane helix</keyword>
<gene>
    <name evidence="9" type="ORF">GCM10017559_40380</name>
</gene>
<evidence type="ECO:0000313" key="10">
    <source>
        <dbReference type="Proteomes" id="UP001499930"/>
    </source>
</evidence>
<dbReference type="CDD" id="cd06173">
    <property type="entry name" value="MFS_MefA_like"/>
    <property type="match status" value="1"/>
</dbReference>
<feature type="transmembrane region" description="Helical" evidence="8">
    <location>
        <begin position="33"/>
        <end position="57"/>
    </location>
</feature>
<evidence type="ECO:0000256" key="7">
    <source>
        <dbReference type="SAM" id="MobiDB-lite"/>
    </source>
</evidence>
<keyword evidence="6 8" id="KW-0472">Membrane</keyword>
<dbReference type="InterPro" id="IPR036259">
    <property type="entry name" value="MFS_trans_sf"/>
</dbReference>
<organism evidence="9 10">
    <name type="scientific">Streptosporangium longisporum</name>
    <dbReference type="NCBI Taxonomy" id="46187"/>
    <lineage>
        <taxon>Bacteria</taxon>
        <taxon>Bacillati</taxon>
        <taxon>Actinomycetota</taxon>
        <taxon>Actinomycetes</taxon>
        <taxon>Streptosporangiales</taxon>
        <taxon>Streptosporangiaceae</taxon>
        <taxon>Streptosporangium</taxon>
    </lineage>
</organism>
<dbReference type="Gene3D" id="1.20.1250.20">
    <property type="entry name" value="MFS general substrate transporter like domains"/>
    <property type="match status" value="1"/>
</dbReference>
<feature type="transmembrane region" description="Helical" evidence="8">
    <location>
        <begin position="93"/>
        <end position="121"/>
    </location>
</feature>
<dbReference type="EMBL" id="BAAAWD010000010">
    <property type="protein sequence ID" value="GAA3013179.1"/>
    <property type="molecule type" value="Genomic_DNA"/>
</dbReference>
<keyword evidence="4 8" id="KW-0812">Transmembrane</keyword>
<feature type="transmembrane region" description="Helical" evidence="8">
    <location>
        <begin position="133"/>
        <end position="155"/>
    </location>
</feature>
<evidence type="ECO:0000256" key="4">
    <source>
        <dbReference type="ARBA" id="ARBA00022692"/>
    </source>
</evidence>
<evidence type="ECO:0000256" key="3">
    <source>
        <dbReference type="ARBA" id="ARBA00022475"/>
    </source>
</evidence>
<dbReference type="Proteomes" id="UP001499930">
    <property type="component" value="Unassembled WGS sequence"/>
</dbReference>